<proteinExistence type="predicted"/>
<reference evidence="1" key="1">
    <citation type="journal article" date="2015" name="Nature">
        <title>Complex archaea that bridge the gap between prokaryotes and eukaryotes.</title>
        <authorList>
            <person name="Spang A."/>
            <person name="Saw J.H."/>
            <person name="Jorgensen S.L."/>
            <person name="Zaremba-Niedzwiedzka K."/>
            <person name="Martijn J."/>
            <person name="Lind A.E."/>
            <person name="van Eijk R."/>
            <person name="Schleper C."/>
            <person name="Guy L."/>
            <person name="Ettema T.J."/>
        </authorList>
    </citation>
    <scope>NUCLEOTIDE SEQUENCE</scope>
</reference>
<sequence>MESIRTRANRRYKGRLISRLLDKLLPNYTADSGARMRIQADMMKLTFDSLQLLCLQSGITTREV</sequence>
<gene>
    <name evidence="1" type="ORF">LCGC14_0513870</name>
</gene>
<comment type="caution">
    <text evidence="1">The sequence shown here is derived from an EMBL/GenBank/DDBJ whole genome shotgun (WGS) entry which is preliminary data.</text>
</comment>
<dbReference type="EMBL" id="LAZR01000631">
    <property type="protein sequence ID" value="KKN62250.1"/>
    <property type="molecule type" value="Genomic_DNA"/>
</dbReference>
<name>A0A0F9S0G3_9ZZZZ</name>
<evidence type="ECO:0000313" key="1">
    <source>
        <dbReference type="EMBL" id="KKN62250.1"/>
    </source>
</evidence>
<accession>A0A0F9S0G3</accession>
<organism evidence="1">
    <name type="scientific">marine sediment metagenome</name>
    <dbReference type="NCBI Taxonomy" id="412755"/>
    <lineage>
        <taxon>unclassified sequences</taxon>
        <taxon>metagenomes</taxon>
        <taxon>ecological metagenomes</taxon>
    </lineage>
</organism>
<protein>
    <submittedName>
        <fullName evidence="1">Uncharacterized protein</fullName>
    </submittedName>
</protein>
<dbReference type="AlphaFoldDB" id="A0A0F9S0G3"/>